<organism evidence="1 2">
    <name type="scientific">Nonomuraea salmonea</name>
    <dbReference type="NCBI Taxonomy" id="46181"/>
    <lineage>
        <taxon>Bacteria</taxon>
        <taxon>Bacillati</taxon>
        <taxon>Actinomycetota</taxon>
        <taxon>Actinomycetes</taxon>
        <taxon>Streptosporangiales</taxon>
        <taxon>Streptosporangiaceae</taxon>
        <taxon>Nonomuraea</taxon>
    </lineage>
</organism>
<protein>
    <recommendedName>
        <fullName evidence="3">FDX-ACB domain-containing protein</fullName>
    </recommendedName>
</protein>
<sequence length="99" mass="11318">MIDTLLRHVDIIYVARHEHSGDQELLGRVRIAVVAEAFREFVHSRLPQDLPADLGASLKDGDFAVNVELRREPTEDELDQLNRVVQTATAEFRRRVSAR</sequence>
<name>A0ABV5NF21_9ACTN</name>
<dbReference type="Proteomes" id="UP001589568">
    <property type="component" value="Unassembled WGS sequence"/>
</dbReference>
<keyword evidence="2" id="KW-1185">Reference proteome</keyword>
<evidence type="ECO:0008006" key="3">
    <source>
        <dbReference type="Google" id="ProtNLM"/>
    </source>
</evidence>
<proteinExistence type="predicted"/>
<dbReference type="RefSeq" id="WP_379482670.1">
    <property type="nucleotide sequence ID" value="NZ_JBHMCF010000003.1"/>
</dbReference>
<comment type="caution">
    <text evidence="1">The sequence shown here is derived from an EMBL/GenBank/DDBJ whole genome shotgun (WGS) entry which is preliminary data.</text>
</comment>
<reference evidence="1 2" key="1">
    <citation type="submission" date="2024-09" db="EMBL/GenBank/DDBJ databases">
        <authorList>
            <person name="Sun Q."/>
            <person name="Mori K."/>
        </authorList>
    </citation>
    <scope>NUCLEOTIDE SEQUENCE [LARGE SCALE GENOMIC DNA]</scope>
    <source>
        <strain evidence="1 2">JCM 3324</strain>
    </source>
</reference>
<gene>
    <name evidence="1" type="ORF">ACFFR3_05195</name>
</gene>
<accession>A0ABV5NF21</accession>
<evidence type="ECO:0000313" key="2">
    <source>
        <dbReference type="Proteomes" id="UP001589568"/>
    </source>
</evidence>
<evidence type="ECO:0000313" key="1">
    <source>
        <dbReference type="EMBL" id="MFB9468890.1"/>
    </source>
</evidence>
<dbReference type="EMBL" id="JBHMCF010000003">
    <property type="protein sequence ID" value="MFB9468890.1"/>
    <property type="molecule type" value="Genomic_DNA"/>
</dbReference>